<dbReference type="AlphaFoldDB" id="A0A221W6U5"/>
<dbReference type="InterPro" id="IPR000073">
    <property type="entry name" value="AB_hydrolase_1"/>
</dbReference>
<dbReference type="PANTHER" id="PTHR43798">
    <property type="entry name" value="MONOACYLGLYCEROL LIPASE"/>
    <property type="match status" value="1"/>
</dbReference>
<dbReference type="OrthoDB" id="9802489at2"/>
<dbReference type="KEGG" id="ahg:AHOG_20365"/>
<dbReference type="PANTHER" id="PTHR43798:SF33">
    <property type="entry name" value="HYDROLASE, PUTATIVE (AFU_ORTHOLOGUE AFUA_2G14860)-RELATED"/>
    <property type="match status" value="1"/>
</dbReference>
<dbReference type="GO" id="GO:0016020">
    <property type="term" value="C:membrane"/>
    <property type="evidence" value="ECO:0007669"/>
    <property type="project" value="TreeGrafter"/>
</dbReference>
<protein>
    <submittedName>
        <fullName evidence="1">3-oxoadipate enol-lactonase 2</fullName>
        <ecNumber evidence="1">3.1.1.24</ecNumber>
    </submittedName>
</protein>
<evidence type="ECO:0000313" key="1">
    <source>
        <dbReference type="EMBL" id="ASO21690.1"/>
    </source>
</evidence>
<dbReference type="EMBL" id="CP022521">
    <property type="protein sequence ID" value="ASO21690.1"/>
    <property type="molecule type" value="Genomic_DNA"/>
</dbReference>
<dbReference type="PRINTS" id="PR00111">
    <property type="entry name" value="ABHYDROLASE"/>
</dbReference>
<sequence length="291" mass="30476">MTVPPSQPPPAPTRRTVRRGSVDIAFWTSGPAEAPPILLLHPVGLDHHAFDEVAERVVDRFRLVIPDLRGHGETRADAAEMGLPAMARDVLAVLDAFASADAYGPDRPVHLVGHSMGGVVAALIAASAPRRFASLHLVATPAEGGPVFRERGQAALRSGMTGVVDSTLRRWFTQESLTAGVPGVDYARERVLAMAPDVWAAAWNSLAGFPGFGEIGPRLPRTYCVSAGQDVSTPPSVLAQIADAVPTSVARHVVPGAGHLLTLERPAAVASLLADDWELSGQPAGGMGELA</sequence>
<dbReference type="SUPFAM" id="SSF53474">
    <property type="entry name" value="alpha/beta-Hydrolases"/>
    <property type="match status" value="1"/>
</dbReference>
<name>A0A221W6U5_9PSEU</name>
<dbReference type="InterPro" id="IPR029058">
    <property type="entry name" value="AB_hydrolase_fold"/>
</dbReference>
<organism evidence="1 2">
    <name type="scientific">Actinoalloteichus hoggarensis</name>
    <dbReference type="NCBI Taxonomy" id="1470176"/>
    <lineage>
        <taxon>Bacteria</taxon>
        <taxon>Bacillati</taxon>
        <taxon>Actinomycetota</taxon>
        <taxon>Actinomycetes</taxon>
        <taxon>Pseudonocardiales</taxon>
        <taxon>Pseudonocardiaceae</taxon>
        <taxon>Actinoalloteichus</taxon>
    </lineage>
</organism>
<evidence type="ECO:0000313" key="2">
    <source>
        <dbReference type="Proteomes" id="UP000204221"/>
    </source>
</evidence>
<dbReference type="InterPro" id="IPR050266">
    <property type="entry name" value="AB_hydrolase_sf"/>
</dbReference>
<proteinExistence type="predicted"/>
<dbReference type="EC" id="3.1.1.24" evidence="1"/>
<dbReference type="Pfam" id="PF12697">
    <property type="entry name" value="Abhydrolase_6"/>
    <property type="match status" value="1"/>
</dbReference>
<gene>
    <name evidence="1" type="primary">catD4</name>
    <name evidence="1" type="ORF">AHOG_20365</name>
</gene>
<accession>A0A221W6U5</accession>
<keyword evidence="2" id="KW-1185">Reference proteome</keyword>
<keyword evidence="1" id="KW-0378">Hydrolase</keyword>
<reference evidence="1 2" key="1">
    <citation type="submission" date="2017-07" db="EMBL/GenBank/DDBJ databases">
        <title>Complete genome sequence of Actinoalloteichus hoggarensis DSM 45943, type strain of Actinoalloteichus hoggarensis.</title>
        <authorList>
            <person name="Ruckert C."/>
            <person name="Nouioui I."/>
            <person name="Willmese J."/>
            <person name="van Wezel G."/>
            <person name="Klenk H.-P."/>
            <person name="Kalinowski J."/>
            <person name="Zotchev S.B."/>
        </authorList>
    </citation>
    <scope>NUCLEOTIDE SEQUENCE [LARGE SCALE GENOMIC DNA]</scope>
    <source>
        <strain evidence="1 2">DSM 45943</strain>
    </source>
</reference>
<dbReference type="RefSeq" id="WP_093942787.1">
    <property type="nucleotide sequence ID" value="NZ_CP022521.1"/>
</dbReference>
<dbReference type="GO" id="GO:0047570">
    <property type="term" value="F:3-oxoadipate enol-lactonase activity"/>
    <property type="evidence" value="ECO:0007669"/>
    <property type="project" value="UniProtKB-EC"/>
</dbReference>
<dbReference type="Proteomes" id="UP000204221">
    <property type="component" value="Chromosome"/>
</dbReference>
<dbReference type="Gene3D" id="3.40.50.1820">
    <property type="entry name" value="alpha/beta hydrolase"/>
    <property type="match status" value="1"/>
</dbReference>